<evidence type="ECO:0008006" key="5">
    <source>
        <dbReference type="Google" id="ProtNLM"/>
    </source>
</evidence>
<feature type="compositionally biased region" description="Low complexity" evidence="2">
    <location>
        <begin position="139"/>
        <end position="150"/>
    </location>
</feature>
<feature type="region of interest" description="Disordered" evidence="2">
    <location>
        <begin position="332"/>
        <end position="351"/>
    </location>
</feature>
<dbReference type="Proteomes" id="UP000631535">
    <property type="component" value="Unassembled WGS sequence"/>
</dbReference>
<dbReference type="InterPro" id="IPR005754">
    <property type="entry name" value="Sortase"/>
</dbReference>
<proteinExistence type="predicted"/>
<comment type="caution">
    <text evidence="3">The sequence shown here is derived from an EMBL/GenBank/DDBJ whole genome shotgun (WGS) entry which is preliminary data.</text>
</comment>
<organism evidence="3 4">
    <name type="scientific">Streptomyces daqingensis</name>
    <dbReference type="NCBI Taxonomy" id="1472640"/>
    <lineage>
        <taxon>Bacteria</taxon>
        <taxon>Bacillati</taxon>
        <taxon>Actinomycetota</taxon>
        <taxon>Actinomycetes</taxon>
        <taxon>Kitasatosporales</taxon>
        <taxon>Streptomycetaceae</taxon>
        <taxon>Streptomyces</taxon>
    </lineage>
</organism>
<dbReference type="InterPro" id="IPR023365">
    <property type="entry name" value="Sortase_dom-sf"/>
</dbReference>
<gene>
    <name evidence="3" type="ORF">GCM10012287_25180</name>
</gene>
<reference evidence="4" key="1">
    <citation type="journal article" date="2019" name="Int. J. Syst. Evol. Microbiol.">
        <title>The Global Catalogue of Microorganisms (GCM) 10K type strain sequencing project: providing services to taxonomists for standard genome sequencing and annotation.</title>
        <authorList>
            <consortium name="The Broad Institute Genomics Platform"/>
            <consortium name="The Broad Institute Genome Sequencing Center for Infectious Disease"/>
            <person name="Wu L."/>
            <person name="Ma J."/>
        </authorList>
    </citation>
    <scope>NUCLEOTIDE SEQUENCE [LARGE SCALE GENOMIC DNA]</scope>
    <source>
        <strain evidence="4">CGMCC 4.7178</strain>
    </source>
</reference>
<dbReference type="EMBL" id="BMMP01000007">
    <property type="protein sequence ID" value="GGO48965.1"/>
    <property type="molecule type" value="Genomic_DNA"/>
</dbReference>
<dbReference type="CDD" id="cd05830">
    <property type="entry name" value="Sortase_E"/>
    <property type="match status" value="1"/>
</dbReference>
<feature type="compositionally biased region" description="Polar residues" evidence="2">
    <location>
        <begin position="91"/>
        <end position="101"/>
    </location>
</feature>
<dbReference type="SUPFAM" id="SSF63817">
    <property type="entry name" value="Sortase"/>
    <property type="match status" value="1"/>
</dbReference>
<sequence length="602" mass="63449">MPPDRESPYGEPYGDGHGEGYPYGRPSYGQSGGAHDDPYAQAETFQAAVDALSDPLSDPLPGQSAPAPGGRRGEGHAAPGSPAQGRPGQGYPSQQYPSQGRQVPGRPQGYGQDQPYAQGQQDDVSPWFRPHREPGEPAQGRTGQSRTGQGPVPSPLQDGQVPYRSALYEDGETGRQQWRAPRGEPGAGRAGHPGPGAPGAGSAAGDAQRYRPGQDAPPGQPRVRRLGGPSAHAPGQTPVSAPPAGPGPGNGPGAGARRPSAPRPGQGAAPGRRPGLSETAALPAVGEAGAPSAASPELMRPSAARPPAESEAEQTHTFGLRRSDMEALGRVARRRAAQTRGGRGSGFRESDVRPLAGTRLEARRAARARREGPAIIASRFLGEVFISAGVLMLLFVAYQLWWTNVLAGQEAGGAAKDLAAQWDGGEKAGNSIDPERRADDFAPGEGFAILYIPKLDVRVPIAQGISKPAVLDKGLVGHYDKEPVKSAMPWDKTGNFALAGHRNTHGEPFRYINRLVAGDKMVVETGTKFYTYQLANRLPSTSPSNTGVIKPIPEQSGFNKKGRYITLTTCTPEFTSKYRLIVWGKMVEERPRSKGKPDALVG</sequence>
<feature type="compositionally biased region" description="Basic and acidic residues" evidence="2">
    <location>
        <begin position="1"/>
        <end position="18"/>
    </location>
</feature>
<evidence type="ECO:0000313" key="4">
    <source>
        <dbReference type="Proteomes" id="UP000631535"/>
    </source>
</evidence>
<dbReference type="Gene3D" id="2.40.260.10">
    <property type="entry name" value="Sortase"/>
    <property type="match status" value="1"/>
</dbReference>
<keyword evidence="4" id="KW-1185">Reference proteome</keyword>
<evidence type="ECO:0000313" key="3">
    <source>
        <dbReference type="EMBL" id="GGO48965.1"/>
    </source>
</evidence>
<feature type="compositionally biased region" description="Low complexity" evidence="2">
    <location>
        <begin position="255"/>
        <end position="274"/>
    </location>
</feature>
<dbReference type="InterPro" id="IPR042003">
    <property type="entry name" value="Sortase_E"/>
</dbReference>
<evidence type="ECO:0000256" key="1">
    <source>
        <dbReference type="ARBA" id="ARBA00022801"/>
    </source>
</evidence>
<keyword evidence="1" id="KW-0378">Hydrolase</keyword>
<evidence type="ECO:0000256" key="2">
    <source>
        <dbReference type="SAM" id="MobiDB-lite"/>
    </source>
</evidence>
<dbReference type="RefSeq" id="WP_229711824.1">
    <property type="nucleotide sequence ID" value="NZ_BMMP01000007.1"/>
</dbReference>
<feature type="region of interest" description="Disordered" evidence="2">
    <location>
        <begin position="1"/>
        <end position="327"/>
    </location>
</feature>
<dbReference type="NCBIfam" id="NF033747">
    <property type="entry name" value="class_E_sortase"/>
    <property type="match status" value="1"/>
</dbReference>
<name>A0ABQ2M9N1_9ACTN</name>
<feature type="compositionally biased region" description="Gly residues" evidence="2">
    <location>
        <begin position="185"/>
        <end position="199"/>
    </location>
</feature>
<protein>
    <recommendedName>
        <fullName evidence="5">Class E sortase</fullName>
    </recommendedName>
</protein>
<feature type="compositionally biased region" description="Low complexity" evidence="2">
    <location>
        <begin position="300"/>
        <end position="309"/>
    </location>
</feature>
<dbReference type="InterPro" id="IPR053465">
    <property type="entry name" value="Sortase_Class_E"/>
</dbReference>
<accession>A0ABQ2M9N1</accession>
<dbReference type="Pfam" id="PF04203">
    <property type="entry name" value="Sortase"/>
    <property type="match status" value="1"/>
</dbReference>
<dbReference type="NCBIfam" id="TIGR01076">
    <property type="entry name" value="sortase_fam"/>
    <property type="match status" value="1"/>
</dbReference>